<evidence type="ECO:0000256" key="5">
    <source>
        <dbReference type="SAM" id="SignalP"/>
    </source>
</evidence>
<keyword evidence="4" id="KW-0472">Membrane</keyword>
<reference evidence="7 8" key="1">
    <citation type="journal article" date="2015" name="Genome Biol. Evol.">
        <title>Phylogenomic analyses indicate that early fungi evolved digesting cell walls of algal ancestors of land plants.</title>
        <authorList>
            <person name="Chang Y."/>
            <person name="Wang S."/>
            <person name="Sekimoto S."/>
            <person name="Aerts A.L."/>
            <person name="Choi C."/>
            <person name="Clum A."/>
            <person name="LaButti K.M."/>
            <person name="Lindquist E.A."/>
            <person name="Yee Ngan C."/>
            <person name="Ohm R.A."/>
            <person name="Salamov A.A."/>
            <person name="Grigoriev I.V."/>
            <person name="Spatafora J.W."/>
            <person name="Berbee M.L."/>
        </authorList>
    </citation>
    <scope>NUCLEOTIDE SEQUENCE [LARGE SCALE GENOMIC DNA]</scope>
    <source>
        <strain evidence="7 8">JEL478</strain>
    </source>
</reference>
<feature type="transmembrane region" description="Helical" evidence="4">
    <location>
        <begin position="310"/>
        <end position="332"/>
    </location>
</feature>
<dbReference type="EMBL" id="KQ965750">
    <property type="protein sequence ID" value="KXS16858.1"/>
    <property type="molecule type" value="Genomic_DNA"/>
</dbReference>
<feature type="compositionally biased region" description="Low complexity" evidence="3">
    <location>
        <begin position="203"/>
        <end position="252"/>
    </location>
</feature>
<dbReference type="SUPFAM" id="SSF50044">
    <property type="entry name" value="SH3-domain"/>
    <property type="match status" value="1"/>
</dbReference>
<accession>A0A139AJH1</accession>
<keyword evidence="5" id="KW-0732">Signal</keyword>
<dbReference type="AlphaFoldDB" id="A0A139AJH1"/>
<evidence type="ECO:0000313" key="7">
    <source>
        <dbReference type="EMBL" id="KXS16858.1"/>
    </source>
</evidence>
<dbReference type="InterPro" id="IPR036028">
    <property type="entry name" value="SH3-like_dom_sf"/>
</dbReference>
<feature type="domain" description="SH3" evidence="6">
    <location>
        <begin position="523"/>
        <end position="584"/>
    </location>
</feature>
<protein>
    <recommendedName>
        <fullName evidence="6">SH3 domain-containing protein</fullName>
    </recommendedName>
</protein>
<gene>
    <name evidence="7" type="ORF">M427DRAFT_68872</name>
</gene>
<keyword evidence="8" id="KW-1185">Reference proteome</keyword>
<dbReference type="Gene3D" id="2.30.30.40">
    <property type="entry name" value="SH3 Domains"/>
    <property type="match status" value="1"/>
</dbReference>
<feature type="compositionally biased region" description="Polar residues" evidence="3">
    <location>
        <begin position="265"/>
        <end position="281"/>
    </location>
</feature>
<feature type="region of interest" description="Disordered" evidence="3">
    <location>
        <begin position="443"/>
        <end position="491"/>
    </location>
</feature>
<dbReference type="STRING" id="1344416.A0A139AJH1"/>
<evidence type="ECO:0000256" key="4">
    <source>
        <dbReference type="SAM" id="Phobius"/>
    </source>
</evidence>
<keyword evidence="4" id="KW-0812">Transmembrane</keyword>
<dbReference type="OrthoDB" id="2098750at2759"/>
<dbReference type="Pfam" id="PF00018">
    <property type="entry name" value="SH3_1"/>
    <property type="match status" value="1"/>
</dbReference>
<sequence length="727" mass="75100">MGKTRTHMGTMALRAAVLLAALTALLLLLPRVQAQTLTQDCTALGTFFEQNGGIPWFGTCCGLWVFGAVQITCANVAGATRVTGVAVLTGGLTQSLASLSGLDRLQQIYLPGCRFTGQFPDLSNTALTSITLTGSFLSGNVDGLLPQTVTTCALTLQNSNSGLFGCTGNFPATCAIPIGGALCPLPPPPPPVPVPASAPLPSPTLASSRAPTSSTPRSSSSFASSKPTPMSSAPAAPSPPTLTTRSTTQPTQAPSPPPNPTTTAFLIQNTGMPGQAANNANMDLPGANGPKGGGAGGDGGGGGHLNVVNIAAVLALVISLLILVVVCGTLLWRRKGKHLSGSGGTPWYRGKGGPSVTSHLPTTTTPEPTSQKSVFSAELSGPGSLHLQDYQRFGDSHILRLLFAGSKRIRSGLVGGGGGFEVFTGSGGLGSKFSSILGTGSRSGSALGGGSGSDGARSQISWRPPGWNGMRRGSARPPEASSWEHEPYGTGSHVSAKSLKPHWAFMQLLGGTDYVEDAFVDFPEVPLLVVESGFTPQAADELSLHTGDQVRVHRMFRDGWVLGVNIRTEESGMFPVDHLCAGYRPSSLPSTVPRVESASLRSASKKSGRSGSTSGPSALLSPSDADRPFPPTNFDFRSLFTRVDSSQLGSPRASPNPPMTQVPHPALLTEPIRAASPREFSMRHHGPDHTAAPVASTWIPSAAAALVPWRTEDEVPPGVGPVGSYLR</sequence>
<evidence type="ECO:0000256" key="2">
    <source>
        <dbReference type="PROSITE-ProRule" id="PRU00192"/>
    </source>
</evidence>
<dbReference type="PROSITE" id="PS50002">
    <property type="entry name" value="SH3"/>
    <property type="match status" value="1"/>
</dbReference>
<keyword evidence="4" id="KW-1133">Transmembrane helix</keyword>
<feature type="region of interest" description="Disordered" evidence="3">
    <location>
        <begin position="194"/>
        <end position="295"/>
    </location>
</feature>
<evidence type="ECO:0000313" key="8">
    <source>
        <dbReference type="Proteomes" id="UP000070544"/>
    </source>
</evidence>
<feature type="chain" id="PRO_5007296260" description="SH3 domain-containing protein" evidence="5">
    <location>
        <begin position="35"/>
        <end position="727"/>
    </location>
</feature>
<organism evidence="7 8">
    <name type="scientific">Gonapodya prolifera (strain JEL478)</name>
    <name type="common">Monoblepharis prolifera</name>
    <dbReference type="NCBI Taxonomy" id="1344416"/>
    <lineage>
        <taxon>Eukaryota</taxon>
        <taxon>Fungi</taxon>
        <taxon>Fungi incertae sedis</taxon>
        <taxon>Chytridiomycota</taxon>
        <taxon>Chytridiomycota incertae sedis</taxon>
        <taxon>Monoblepharidomycetes</taxon>
        <taxon>Monoblepharidales</taxon>
        <taxon>Gonapodyaceae</taxon>
        <taxon>Gonapodya</taxon>
    </lineage>
</organism>
<dbReference type="SMART" id="SM00326">
    <property type="entry name" value="SH3"/>
    <property type="match status" value="1"/>
</dbReference>
<evidence type="ECO:0000256" key="1">
    <source>
        <dbReference type="ARBA" id="ARBA00022443"/>
    </source>
</evidence>
<keyword evidence="1 2" id="KW-0728">SH3 domain</keyword>
<evidence type="ECO:0000259" key="6">
    <source>
        <dbReference type="PROSITE" id="PS50002"/>
    </source>
</evidence>
<evidence type="ECO:0000256" key="3">
    <source>
        <dbReference type="SAM" id="MobiDB-lite"/>
    </source>
</evidence>
<proteinExistence type="predicted"/>
<dbReference type="Proteomes" id="UP000070544">
    <property type="component" value="Unassembled WGS sequence"/>
</dbReference>
<feature type="region of interest" description="Disordered" evidence="3">
    <location>
        <begin position="337"/>
        <end position="377"/>
    </location>
</feature>
<dbReference type="InterPro" id="IPR001452">
    <property type="entry name" value="SH3_domain"/>
</dbReference>
<feature type="region of interest" description="Disordered" evidence="3">
    <location>
        <begin position="587"/>
        <end position="631"/>
    </location>
</feature>
<name>A0A139AJH1_GONPJ</name>
<feature type="compositionally biased region" description="Low complexity" evidence="3">
    <location>
        <begin position="609"/>
        <end position="618"/>
    </location>
</feature>
<feature type="compositionally biased region" description="Polar residues" evidence="3">
    <location>
        <begin position="355"/>
        <end position="374"/>
    </location>
</feature>
<feature type="signal peptide" evidence="5">
    <location>
        <begin position="1"/>
        <end position="34"/>
    </location>
</feature>